<dbReference type="InterPro" id="IPR028889">
    <property type="entry name" value="USP"/>
</dbReference>
<dbReference type="PROSITE" id="PS51283">
    <property type="entry name" value="DUSP"/>
    <property type="match status" value="1"/>
</dbReference>
<keyword evidence="5" id="KW-0833">Ubl conjugation pathway</keyword>
<dbReference type="EMBL" id="REGN01002070">
    <property type="protein sequence ID" value="RNA30578.1"/>
    <property type="molecule type" value="Genomic_DNA"/>
</dbReference>
<dbReference type="InterPro" id="IPR035927">
    <property type="entry name" value="DUSP-like_sf"/>
</dbReference>
<dbReference type="InterPro" id="IPR050185">
    <property type="entry name" value="Ub_carboxyl-term_hydrolase"/>
</dbReference>
<keyword evidence="4" id="KW-0645">Protease</keyword>
<dbReference type="Pfam" id="PF00443">
    <property type="entry name" value="UCH"/>
    <property type="match status" value="1"/>
</dbReference>
<evidence type="ECO:0000259" key="9">
    <source>
        <dbReference type="PROSITE" id="PS51283"/>
    </source>
</evidence>
<feature type="domain" description="DUSP" evidence="9">
    <location>
        <begin position="2"/>
        <end position="117"/>
    </location>
</feature>
<dbReference type="PANTHER" id="PTHR21646">
    <property type="entry name" value="UBIQUITIN CARBOXYL-TERMINAL HYDROLASE"/>
    <property type="match status" value="1"/>
</dbReference>
<organism evidence="10 11">
    <name type="scientific">Brachionus plicatilis</name>
    <name type="common">Marine rotifer</name>
    <name type="synonym">Brachionus muelleri</name>
    <dbReference type="NCBI Taxonomy" id="10195"/>
    <lineage>
        <taxon>Eukaryota</taxon>
        <taxon>Metazoa</taxon>
        <taxon>Spiralia</taxon>
        <taxon>Gnathifera</taxon>
        <taxon>Rotifera</taxon>
        <taxon>Eurotatoria</taxon>
        <taxon>Monogononta</taxon>
        <taxon>Pseudotrocha</taxon>
        <taxon>Ploima</taxon>
        <taxon>Brachionidae</taxon>
        <taxon>Brachionus</taxon>
    </lineage>
</organism>
<comment type="caution">
    <text evidence="10">The sequence shown here is derived from an EMBL/GenBank/DDBJ whole genome shotgun (WGS) entry which is preliminary data.</text>
</comment>
<name>A0A3M7S4P9_BRAPC</name>
<evidence type="ECO:0000256" key="7">
    <source>
        <dbReference type="ARBA" id="ARBA00022807"/>
    </source>
</evidence>
<dbReference type="Gene3D" id="3.90.70.10">
    <property type="entry name" value="Cysteine proteinases"/>
    <property type="match status" value="1"/>
</dbReference>
<evidence type="ECO:0000256" key="5">
    <source>
        <dbReference type="ARBA" id="ARBA00022786"/>
    </source>
</evidence>
<dbReference type="SUPFAM" id="SSF143791">
    <property type="entry name" value="DUSP-like"/>
    <property type="match status" value="1"/>
</dbReference>
<dbReference type="AlphaFoldDB" id="A0A3M7S4P9"/>
<dbReference type="InterPro" id="IPR006615">
    <property type="entry name" value="Pept_C19_DUSP"/>
</dbReference>
<gene>
    <name evidence="10" type="ORF">BpHYR1_052581</name>
</gene>
<feature type="domain" description="USP" evidence="8">
    <location>
        <begin position="238"/>
        <end position="505"/>
    </location>
</feature>
<dbReference type="InterPro" id="IPR001394">
    <property type="entry name" value="Peptidase_C19_UCH"/>
</dbReference>
<dbReference type="STRING" id="10195.A0A3M7S4P9"/>
<keyword evidence="7" id="KW-0788">Thiol protease</keyword>
<dbReference type="GO" id="GO:0016579">
    <property type="term" value="P:protein deubiquitination"/>
    <property type="evidence" value="ECO:0007669"/>
    <property type="project" value="InterPro"/>
</dbReference>
<evidence type="ECO:0000313" key="10">
    <source>
        <dbReference type="EMBL" id="RNA30578.1"/>
    </source>
</evidence>
<dbReference type="GO" id="GO:0006508">
    <property type="term" value="P:proteolysis"/>
    <property type="evidence" value="ECO:0007669"/>
    <property type="project" value="UniProtKB-KW"/>
</dbReference>
<evidence type="ECO:0000256" key="4">
    <source>
        <dbReference type="ARBA" id="ARBA00022670"/>
    </source>
</evidence>
<dbReference type="PANTHER" id="PTHR21646:SF24">
    <property type="entry name" value="UBIQUITIN CARBOXYL-TERMINAL HYDROLASE"/>
    <property type="match status" value="1"/>
</dbReference>
<dbReference type="EC" id="3.4.19.12" evidence="3"/>
<dbReference type="Proteomes" id="UP000276133">
    <property type="component" value="Unassembled WGS sequence"/>
</dbReference>
<evidence type="ECO:0000313" key="11">
    <source>
        <dbReference type="Proteomes" id="UP000276133"/>
    </source>
</evidence>
<dbReference type="InterPro" id="IPR038765">
    <property type="entry name" value="Papain-like_cys_pep_sf"/>
</dbReference>
<dbReference type="Gene3D" id="3.30.2230.10">
    <property type="entry name" value="DUSP-like"/>
    <property type="match status" value="1"/>
</dbReference>
<accession>A0A3M7S4P9</accession>
<dbReference type="Pfam" id="PF06337">
    <property type="entry name" value="DUSP"/>
    <property type="match status" value="1"/>
</dbReference>
<dbReference type="GO" id="GO:0004843">
    <property type="term" value="F:cysteine-type deubiquitinase activity"/>
    <property type="evidence" value="ECO:0007669"/>
    <property type="project" value="UniProtKB-EC"/>
</dbReference>
<evidence type="ECO:0000259" key="8">
    <source>
        <dbReference type="PROSITE" id="PS50235"/>
    </source>
</evidence>
<dbReference type="PROSITE" id="PS50235">
    <property type="entry name" value="USP_3"/>
    <property type="match status" value="1"/>
</dbReference>
<keyword evidence="6 10" id="KW-0378">Hydrolase</keyword>
<evidence type="ECO:0000256" key="2">
    <source>
        <dbReference type="ARBA" id="ARBA00009085"/>
    </source>
</evidence>
<comment type="catalytic activity">
    <reaction evidence="1">
        <text>Thiol-dependent hydrolysis of ester, thioester, amide, peptide and isopeptide bonds formed by the C-terminal Gly of ubiquitin (a 76-residue protein attached to proteins as an intracellular targeting signal).</text>
        <dbReference type="EC" id="3.4.19.12"/>
    </reaction>
</comment>
<sequence>MKSIESQKQLCLEYLNKRLKEEDKWYLVSAEWFKTWLSYIGLKKELTITACEPSSQPPGKISNKSILQKDPDTDYFFLKEGLIEEADYFTVPQELWQCLTENYSVESEEDVAERLVINDSHEGATELKIEVKLLRIKVEYKNESKVFHLSRLFKFAKLKSLLKISPEKPVRFFFKENCRQQLIDTSKSPCLSSSGAAMDDTIVVDDEVPAAPGLTTRSSMRNQEASGGRHSAYKPGLCGLSNLGNTCFMNTSLQAMSNVPFLTDFFRKGLYKSEINLDNPLGCRGQLAEAYADLINEIWSGKNGYTVPRSFKFNLSRFAPQFTGFQQQDSQELLAFLLDGLHEDLNRIKKKPYVEMGSHVGKSDEEFAEESWQDHKKRNDSIIVDIFHGLLKSTLNCLICNEISVKFDPFCYLSVPLPSKKEMLIQLVLVPLDQSKPLVKFKCPVLKSGNIQDLCTSLETMIEKEGFHLPRSHMIVAEVYSNKIFKIFDSNDNVSTIKERDEIYV</sequence>
<dbReference type="SUPFAM" id="SSF54001">
    <property type="entry name" value="Cysteine proteinases"/>
    <property type="match status" value="1"/>
</dbReference>
<comment type="similarity">
    <text evidence="2">Belongs to the peptidase C19 family.</text>
</comment>
<dbReference type="SMART" id="SM00695">
    <property type="entry name" value="DUSP"/>
    <property type="match status" value="1"/>
</dbReference>
<protein>
    <recommendedName>
        <fullName evidence="3">ubiquitinyl hydrolase 1</fullName>
        <ecNumber evidence="3">3.4.19.12</ecNumber>
    </recommendedName>
</protein>
<evidence type="ECO:0000256" key="1">
    <source>
        <dbReference type="ARBA" id="ARBA00000707"/>
    </source>
</evidence>
<evidence type="ECO:0000256" key="6">
    <source>
        <dbReference type="ARBA" id="ARBA00022801"/>
    </source>
</evidence>
<reference evidence="10 11" key="1">
    <citation type="journal article" date="2018" name="Sci. Rep.">
        <title>Genomic signatures of local adaptation to the degree of environmental predictability in rotifers.</title>
        <authorList>
            <person name="Franch-Gras L."/>
            <person name="Hahn C."/>
            <person name="Garcia-Roger E.M."/>
            <person name="Carmona M.J."/>
            <person name="Serra M."/>
            <person name="Gomez A."/>
        </authorList>
    </citation>
    <scope>NUCLEOTIDE SEQUENCE [LARGE SCALE GENOMIC DNA]</scope>
    <source>
        <strain evidence="10">HYR1</strain>
    </source>
</reference>
<keyword evidence="11" id="KW-1185">Reference proteome</keyword>
<dbReference type="OrthoDB" id="265776at2759"/>
<evidence type="ECO:0000256" key="3">
    <source>
        <dbReference type="ARBA" id="ARBA00012759"/>
    </source>
</evidence>
<proteinExistence type="inferred from homology"/>